<proteinExistence type="predicted"/>
<keyword evidence="2" id="KW-1133">Transmembrane helix</keyword>
<dbReference type="STRING" id="199890.A0A182PL31"/>
<evidence type="ECO:0000256" key="1">
    <source>
        <dbReference type="PROSITE-ProRule" id="PRU00042"/>
    </source>
</evidence>
<dbReference type="AlphaFoldDB" id="A0A182PL31"/>
<evidence type="ECO:0000256" key="2">
    <source>
        <dbReference type="SAM" id="Phobius"/>
    </source>
</evidence>
<keyword evidence="1" id="KW-0862">Zinc</keyword>
<keyword evidence="2" id="KW-0812">Transmembrane</keyword>
<reference evidence="4" key="2">
    <citation type="submission" date="2020-05" db="UniProtKB">
        <authorList>
            <consortium name="EnsemblMetazoa"/>
        </authorList>
    </citation>
    <scope>IDENTIFICATION</scope>
    <source>
        <strain evidence="4">Epiroticus2</strain>
    </source>
</reference>
<dbReference type="Proteomes" id="UP000075885">
    <property type="component" value="Unassembled WGS sequence"/>
</dbReference>
<keyword evidence="1" id="KW-0863">Zinc-finger</keyword>
<organism evidence="4 5">
    <name type="scientific">Anopheles epiroticus</name>
    <dbReference type="NCBI Taxonomy" id="199890"/>
    <lineage>
        <taxon>Eukaryota</taxon>
        <taxon>Metazoa</taxon>
        <taxon>Ecdysozoa</taxon>
        <taxon>Arthropoda</taxon>
        <taxon>Hexapoda</taxon>
        <taxon>Insecta</taxon>
        <taxon>Pterygota</taxon>
        <taxon>Neoptera</taxon>
        <taxon>Endopterygota</taxon>
        <taxon>Diptera</taxon>
        <taxon>Nematocera</taxon>
        <taxon>Culicoidea</taxon>
        <taxon>Culicidae</taxon>
        <taxon>Anophelinae</taxon>
        <taxon>Anopheles</taxon>
    </lineage>
</organism>
<evidence type="ECO:0000313" key="4">
    <source>
        <dbReference type="EnsemblMetazoa" id="AEPI007648-PA"/>
    </source>
</evidence>
<sequence length="109" mass="12023">MPRRKVELQIMYRIGALAFDVGTPMPVVVVVVVVVESYFCSSPFGWAPSATLVRALGLLTSCGCMLGPADESLTCNVCDRAFRCRRQLASHQQKKRHFGLNTSIRSTFA</sequence>
<evidence type="ECO:0000259" key="3">
    <source>
        <dbReference type="PROSITE" id="PS50157"/>
    </source>
</evidence>
<dbReference type="InterPro" id="IPR036236">
    <property type="entry name" value="Znf_C2H2_sf"/>
</dbReference>
<feature type="transmembrane region" description="Helical" evidence="2">
    <location>
        <begin position="12"/>
        <end position="35"/>
    </location>
</feature>
<dbReference type="PROSITE" id="PS50157">
    <property type="entry name" value="ZINC_FINGER_C2H2_2"/>
    <property type="match status" value="1"/>
</dbReference>
<dbReference type="InterPro" id="IPR013087">
    <property type="entry name" value="Znf_C2H2_type"/>
</dbReference>
<keyword evidence="1" id="KW-0479">Metal-binding</keyword>
<keyword evidence="5" id="KW-1185">Reference proteome</keyword>
<name>A0A182PL31_9DIPT</name>
<reference evidence="5" key="1">
    <citation type="submission" date="2013-03" db="EMBL/GenBank/DDBJ databases">
        <title>The Genome Sequence of Anopheles epiroticus epiroticus2.</title>
        <authorList>
            <consortium name="The Broad Institute Genomics Platform"/>
            <person name="Neafsey D.E."/>
            <person name="Howell P."/>
            <person name="Walker B."/>
            <person name="Young S.K."/>
            <person name="Zeng Q."/>
            <person name="Gargeya S."/>
            <person name="Fitzgerald M."/>
            <person name="Haas B."/>
            <person name="Abouelleil A."/>
            <person name="Allen A.W."/>
            <person name="Alvarado L."/>
            <person name="Arachchi H.M."/>
            <person name="Berlin A.M."/>
            <person name="Chapman S.B."/>
            <person name="Gainer-Dewar J."/>
            <person name="Goldberg J."/>
            <person name="Griggs A."/>
            <person name="Gujja S."/>
            <person name="Hansen M."/>
            <person name="Howarth C."/>
            <person name="Imamovic A."/>
            <person name="Ireland A."/>
            <person name="Larimer J."/>
            <person name="McCowan C."/>
            <person name="Murphy C."/>
            <person name="Pearson M."/>
            <person name="Poon T.W."/>
            <person name="Priest M."/>
            <person name="Roberts A."/>
            <person name="Saif S."/>
            <person name="Shea T."/>
            <person name="Sisk P."/>
            <person name="Sykes S."/>
            <person name="Wortman J."/>
            <person name="Nusbaum C."/>
            <person name="Birren B."/>
        </authorList>
    </citation>
    <scope>NUCLEOTIDE SEQUENCE [LARGE SCALE GENOMIC DNA]</scope>
    <source>
        <strain evidence="5">Epiroticus2</strain>
    </source>
</reference>
<accession>A0A182PL31</accession>
<dbReference type="GO" id="GO:0008270">
    <property type="term" value="F:zinc ion binding"/>
    <property type="evidence" value="ECO:0007669"/>
    <property type="project" value="UniProtKB-KW"/>
</dbReference>
<feature type="domain" description="C2H2-type" evidence="3">
    <location>
        <begin position="73"/>
        <end position="102"/>
    </location>
</feature>
<dbReference type="PROSITE" id="PS00028">
    <property type="entry name" value="ZINC_FINGER_C2H2_1"/>
    <property type="match status" value="1"/>
</dbReference>
<keyword evidence="2" id="KW-0472">Membrane</keyword>
<evidence type="ECO:0000313" key="5">
    <source>
        <dbReference type="Proteomes" id="UP000075885"/>
    </source>
</evidence>
<dbReference type="EnsemblMetazoa" id="AEPI007648-RA">
    <property type="protein sequence ID" value="AEPI007648-PA"/>
    <property type="gene ID" value="AEPI007648"/>
</dbReference>
<dbReference type="SUPFAM" id="SSF57667">
    <property type="entry name" value="beta-beta-alpha zinc fingers"/>
    <property type="match status" value="1"/>
</dbReference>
<protein>
    <recommendedName>
        <fullName evidence="3">C2H2-type domain-containing protein</fullName>
    </recommendedName>
</protein>
<dbReference type="VEuPathDB" id="VectorBase:AEPI007648"/>